<dbReference type="EMBL" id="CP000319">
    <property type="protein sequence ID" value="ABE63820.1"/>
    <property type="molecule type" value="Genomic_DNA"/>
</dbReference>
<dbReference type="GO" id="GO:0006313">
    <property type="term" value="P:DNA transposition"/>
    <property type="evidence" value="ECO:0007669"/>
    <property type="project" value="InterPro"/>
</dbReference>
<protein>
    <submittedName>
        <fullName evidence="1">Transposase IS3/IS911</fullName>
    </submittedName>
</protein>
<dbReference type="Pfam" id="PF01527">
    <property type="entry name" value="HTH_Tnp_1"/>
    <property type="match status" value="1"/>
</dbReference>
<dbReference type="GO" id="GO:0003677">
    <property type="term" value="F:DNA binding"/>
    <property type="evidence" value="ECO:0007669"/>
    <property type="project" value="InterPro"/>
</dbReference>
<accession>Q1QIX7</accession>
<dbReference type="OrthoDB" id="9809060at2"/>
<sequence length="66" mass="7697">MRRELFERIVELLKQAELGLPVADLISKAGISEQAFYLWKTQYGGSGSDQVREFTQRKMRGSRSFW</sequence>
<dbReference type="GO" id="GO:0004803">
    <property type="term" value="F:transposase activity"/>
    <property type="evidence" value="ECO:0007669"/>
    <property type="project" value="InterPro"/>
</dbReference>
<keyword evidence="2" id="KW-1185">Reference proteome</keyword>
<reference evidence="1 2" key="1">
    <citation type="submission" date="2006-03" db="EMBL/GenBank/DDBJ databases">
        <title>Complete sequence of chromosome of Nitrobacter hamburgensis X14.</title>
        <authorList>
            <consortium name="US DOE Joint Genome Institute"/>
            <person name="Copeland A."/>
            <person name="Lucas S."/>
            <person name="Lapidus A."/>
            <person name="Barry K."/>
            <person name="Detter J.C."/>
            <person name="Glavina del Rio T."/>
            <person name="Hammon N."/>
            <person name="Israni S."/>
            <person name="Dalin E."/>
            <person name="Tice H."/>
            <person name="Pitluck S."/>
            <person name="Chain P."/>
            <person name="Malfatti S."/>
            <person name="Shin M."/>
            <person name="Vergez L."/>
            <person name="Schmutz J."/>
            <person name="Larimer F."/>
            <person name="Land M."/>
            <person name="Hauser L."/>
            <person name="Kyrpides N."/>
            <person name="Ivanova N."/>
            <person name="Ward B."/>
            <person name="Arp D."/>
            <person name="Klotz M."/>
            <person name="Stein L."/>
            <person name="O'Mullan G."/>
            <person name="Starkenburg S."/>
            <person name="Sayavedra L."/>
            <person name="Poret-Peterson A.T."/>
            <person name="Gentry M.E."/>
            <person name="Bruce D."/>
            <person name="Richardson P."/>
        </authorList>
    </citation>
    <scope>NUCLEOTIDE SEQUENCE [LARGE SCALE GENOMIC DNA]</scope>
    <source>
        <strain evidence="2">DSM 10229 / NCIMB 13809 / X14</strain>
    </source>
</reference>
<dbReference type="InterPro" id="IPR002514">
    <property type="entry name" value="Transposase_8"/>
</dbReference>
<dbReference type="KEGG" id="nha:Nham_3081"/>
<gene>
    <name evidence="1" type="ordered locus">Nham_3081</name>
</gene>
<name>Q1QIX7_NITHX</name>
<dbReference type="eggNOG" id="COG2963">
    <property type="taxonomic scope" value="Bacteria"/>
</dbReference>
<evidence type="ECO:0000313" key="2">
    <source>
        <dbReference type="Proteomes" id="UP000001953"/>
    </source>
</evidence>
<dbReference type="Proteomes" id="UP000001953">
    <property type="component" value="Chromosome"/>
</dbReference>
<organism evidence="1 2">
    <name type="scientific">Nitrobacter hamburgensis (strain DSM 10229 / NCIMB 13809 / X14)</name>
    <dbReference type="NCBI Taxonomy" id="323097"/>
    <lineage>
        <taxon>Bacteria</taxon>
        <taxon>Pseudomonadati</taxon>
        <taxon>Pseudomonadota</taxon>
        <taxon>Alphaproteobacteria</taxon>
        <taxon>Hyphomicrobiales</taxon>
        <taxon>Nitrobacteraceae</taxon>
        <taxon>Nitrobacter</taxon>
    </lineage>
</organism>
<dbReference type="HOGENOM" id="CLU_2826728_0_0_5"/>
<dbReference type="AlphaFoldDB" id="Q1QIX7"/>
<proteinExistence type="predicted"/>
<dbReference type="STRING" id="323097.Nham_3081"/>
<evidence type="ECO:0000313" key="1">
    <source>
        <dbReference type="EMBL" id="ABE63820.1"/>
    </source>
</evidence>